<dbReference type="SMART" id="SM00593">
    <property type="entry name" value="RUN"/>
    <property type="match status" value="1"/>
</dbReference>
<feature type="coiled-coil region" evidence="2">
    <location>
        <begin position="279"/>
        <end position="327"/>
    </location>
</feature>
<dbReference type="InterPro" id="IPR004012">
    <property type="entry name" value="Run_dom"/>
</dbReference>
<evidence type="ECO:0000259" key="4">
    <source>
        <dbReference type="SMART" id="SM00593"/>
    </source>
</evidence>
<sequence>MRSLTALHGVDPLPELGLPSGIQQQGENPDGDMAGAQDTIYLCNFRVSVDGEWLCLKELHDMDAMQESYIRPSDNGAITSPDDPMHSLMARDPVVIERSNLVNISKLIVKELIEQSLRYGRMLDSDHLPLHHFFIVLEHVMRHGLKPKKKRLADYMRILLEHREDTLEEYFEPHALMLNEEAVIITGLLVGLNVVDCNLCVKEEDLDSQQGVIDFSLYLRGSNSSNDLAGNGNANTEPKQRHINTILTTTNALMKEDMAIGKNTMITLTDKDGETGKLLDEERKRNNELQRELELQISLKAEMEVAMKLLEKDIHDKQDTIISLRRQLDDIKLINLEMYKKLQFTVNVNPSSRNC</sequence>
<dbReference type="InterPro" id="IPR047335">
    <property type="entry name" value="RUFY1-3"/>
</dbReference>
<reference evidence="5 6" key="1">
    <citation type="journal article" date="2015" name="Genome Biol. Evol.">
        <title>The genome of winter moth (Operophtera brumata) provides a genomic perspective on sexual dimorphism and phenology.</title>
        <authorList>
            <person name="Derks M.F."/>
            <person name="Smit S."/>
            <person name="Salis L."/>
            <person name="Schijlen E."/>
            <person name="Bossers A."/>
            <person name="Mateman C."/>
            <person name="Pijl A.S."/>
            <person name="de Ridder D."/>
            <person name="Groenen M.A."/>
            <person name="Visser M.E."/>
            <person name="Megens H.J."/>
        </authorList>
    </citation>
    <scope>NUCLEOTIDE SEQUENCE [LARGE SCALE GENOMIC DNA]</scope>
    <source>
        <strain evidence="5">WM2013NL</strain>
        <tissue evidence="5">Head and thorax</tissue>
    </source>
</reference>
<keyword evidence="1 2" id="KW-0175">Coiled coil</keyword>
<accession>A0A0L7LG42</accession>
<dbReference type="Gene3D" id="1.20.58.900">
    <property type="match status" value="2"/>
</dbReference>
<dbReference type="AlphaFoldDB" id="A0A0L7LG42"/>
<organism evidence="5 6">
    <name type="scientific">Operophtera brumata</name>
    <name type="common">Winter moth</name>
    <name type="synonym">Phalaena brumata</name>
    <dbReference type="NCBI Taxonomy" id="104452"/>
    <lineage>
        <taxon>Eukaryota</taxon>
        <taxon>Metazoa</taxon>
        <taxon>Ecdysozoa</taxon>
        <taxon>Arthropoda</taxon>
        <taxon>Hexapoda</taxon>
        <taxon>Insecta</taxon>
        <taxon>Pterygota</taxon>
        <taxon>Neoptera</taxon>
        <taxon>Endopterygota</taxon>
        <taxon>Lepidoptera</taxon>
        <taxon>Glossata</taxon>
        <taxon>Ditrysia</taxon>
        <taxon>Geometroidea</taxon>
        <taxon>Geometridae</taxon>
        <taxon>Larentiinae</taxon>
        <taxon>Operophtera</taxon>
    </lineage>
</organism>
<feature type="region of interest" description="Disordered" evidence="3">
    <location>
        <begin position="11"/>
        <end position="33"/>
    </location>
</feature>
<dbReference type="GO" id="GO:0005737">
    <property type="term" value="C:cytoplasm"/>
    <property type="evidence" value="ECO:0007669"/>
    <property type="project" value="TreeGrafter"/>
</dbReference>
<dbReference type="STRING" id="104452.A0A0L7LG42"/>
<name>A0A0L7LG42_OPEBR</name>
<dbReference type="PANTHER" id="PTHR45956">
    <property type="entry name" value="RUN AND FYVE DOMAIN-CONTAINING PROTEIN 2-LIKE PROTEIN"/>
    <property type="match status" value="1"/>
</dbReference>
<feature type="domain" description="RUN" evidence="4">
    <location>
        <begin position="137"/>
        <end position="202"/>
    </location>
</feature>
<gene>
    <name evidence="5" type="ORF">OBRU01_08773</name>
</gene>
<dbReference type="SUPFAM" id="SSF140741">
    <property type="entry name" value="RUN domain-like"/>
    <property type="match status" value="1"/>
</dbReference>
<evidence type="ECO:0000256" key="3">
    <source>
        <dbReference type="SAM" id="MobiDB-lite"/>
    </source>
</evidence>
<evidence type="ECO:0000256" key="1">
    <source>
        <dbReference type="ARBA" id="ARBA00023054"/>
    </source>
</evidence>
<evidence type="ECO:0000313" key="6">
    <source>
        <dbReference type="Proteomes" id="UP000037510"/>
    </source>
</evidence>
<keyword evidence="6" id="KW-1185">Reference proteome</keyword>
<dbReference type="PANTHER" id="PTHR45956:SF6">
    <property type="entry name" value="RUN DOMAIN-CONTAINING PROTEIN"/>
    <property type="match status" value="1"/>
</dbReference>
<dbReference type="InterPro" id="IPR037213">
    <property type="entry name" value="Run_dom_sf"/>
</dbReference>
<evidence type="ECO:0000256" key="2">
    <source>
        <dbReference type="SAM" id="Coils"/>
    </source>
</evidence>
<dbReference type="Pfam" id="PF02759">
    <property type="entry name" value="RUN"/>
    <property type="match status" value="1"/>
</dbReference>
<proteinExistence type="predicted"/>
<protein>
    <submittedName>
        <fullName evidence="5">Protein RUFY3</fullName>
    </submittedName>
</protein>
<comment type="caution">
    <text evidence="5">The sequence shown here is derived from an EMBL/GenBank/DDBJ whole genome shotgun (WGS) entry which is preliminary data.</text>
</comment>
<dbReference type="Proteomes" id="UP000037510">
    <property type="component" value="Unassembled WGS sequence"/>
</dbReference>
<evidence type="ECO:0000313" key="5">
    <source>
        <dbReference type="EMBL" id="KOB74151.1"/>
    </source>
</evidence>
<dbReference type="EMBL" id="JTDY01001338">
    <property type="protein sequence ID" value="KOB74151.1"/>
    <property type="molecule type" value="Genomic_DNA"/>
</dbReference>